<dbReference type="Gene3D" id="1.10.340.70">
    <property type="match status" value="1"/>
</dbReference>
<dbReference type="InterPro" id="IPR050951">
    <property type="entry name" value="Retrovirus_Pol_polyprotein"/>
</dbReference>
<dbReference type="Proteomes" id="UP001234581">
    <property type="component" value="Unassembled WGS sequence"/>
</dbReference>
<dbReference type="PANTHER" id="PTHR37984">
    <property type="entry name" value="PROTEIN CBG26694"/>
    <property type="match status" value="1"/>
</dbReference>
<proteinExistence type="predicted"/>
<dbReference type="RefSeq" id="XP_058336425.1">
    <property type="nucleotide sequence ID" value="XM_058492806.1"/>
</dbReference>
<dbReference type="Pfam" id="PF00665">
    <property type="entry name" value="rve"/>
    <property type="match status" value="1"/>
</dbReference>
<accession>A0AAD7UR43</accession>
<dbReference type="Pfam" id="PF17921">
    <property type="entry name" value="Integrase_H2C2"/>
    <property type="match status" value="1"/>
</dbReference>
<dbReference type="FunFam" id="3.30.420.10:FF:000032">
    <property type="entry name" value="Retrovirus-related Pol polyprotein from transposon 297-like Protein"/>
    <property type="match status" value="1"/>
</dbReference>
<feature type="domain" description="Integrase catalytic" evidence="1">
    <location>
        <begin position="127"/>
        <end position="290"/>
    </location>
</feature>
<dbReference type="GeneID" id="83220255"/>
<dbReference type="InterPro" id="IPR012337">
    <property type="entry name" value="RNaseH-like_sf"/>
</dbReference>
<name>A0AAD7UR43_9FUNG</name>
<dbReference type="GO" id="GO:0003676">
    <property type="term" value="F:nucleic acid binding"/>
    <property type="evidence" value="ECO:0007669"/>
    <property type="project" value="InterPro"/>
</dbReference>
<dbReference type="Gene3D" id="3.30.420.10">
    <property type="entry name" value="Ribonuclease H-like superfamily/Ribonuclease H"/>
    <property type="match status" value="1"/>
</dbReference>
<dbReference type="PROSITE" id="PS50994">
    <property type="entry name" value="INTEGRASE"/>
    <property type="match status" value="1"/>
</dbReference>
<evidence type="ECO:0000313" key="2">
    <source>
        <dbReference type="EMBL" id="KAJ8651511.1"/>
    </source>
</evidence>
<gene>
    <name evidence="2" type="ORF">O0I10_012924</name>
</gene>
<dbReference type="PANTHER" id="PTHR37984:SF15">
    <property type="entry name" value="INTEGRASE CATALYTIC DOMAIN-CONTAINING PROTEIN"/>
    <property type="match status" value="1"/>
</dbReference>
<dbReference type="InterPro" id="IPR001584">
    <property type="entry name" value="Integrase_cat-core"/>
</dbReference>
<dbReference type="EMBL" id="JARTCD010000178">
    <property type="protein sequence ID" value="KAJ8651511.1"/>
    <property type="molecule type" value="Genomic_DNA"/>
</dbReference>
<dbReference type="InterPro" id="IPR036397">
    <property type="entry name" value="RNaseH_sf"/>
</dbReference>
<organism evidence="2 3">
    <name type="scientific">Lichtheimia ornata</name>
    <dbReference type="NCBI Taxonomy" id="688661"/>
    <lineage>
        <taxon>Eukaryota</taxon>
        <taxon>Fungi</taxon>
        <taxon>Fungi incertae sedis</taxon>
        <taxon>Mucoromycota</taxon>
        <taxon>Mucoromycotina</taxon>
        <taxon>Mucoromycetes</taxon>
        <taxon>Mucorales</taxon>
        <taxon>Lichtheimiaceae</taxon>
        <taxon>Lichtheimia</taxon>
    </lineage>
</organism>
<evidence type="ECO:0000313" key="3">
    <source>
        <dbReference type="Proteomes" id="UP001234581"/>
    </source>
</evidence>
<dbReference type="AlphaFoldDB" id="A0AAD7UR43"/>
<protein>
    <recommendedName>
        <fullName evidence="1">Integrase catalytic domain-containing protein</fullName>
    </recommendedName>
</protein>
<dbReference type="SUPFAM" id="SSF53098">
    <property type="entry name" value="Ribonuclease H-like"/>
    <property type="match status" value="1"/>
</dbReference>
<evidence type="ECO:0000259" key="1">
    <source>
        <dbReference type="PROSITE" id="PS50994"/>
    </source>
</evidence>
<comment type="caution">
    <text evidence="2">The sequence shown here is derived from an EMBL/GenBank/DDBJ whole genome shotgun (WGS) entry which is preliminary data.</text>
</comment>
<dbReference type="GO" id="GO:0005634">
    <property type="term" value="C:nucleus"/>
    <property type="evidence" value="ECO:0007669"/>
    <property type="project" value="UniProtKB-ARBA"/>
</dbReference>
<reference evidence="2 3" key="1">
    <citation type="submission" date="2023-03" db="EMBL/GenBank/DDBJ databases">
        <title>Genome sequence of Lichtheimia ornata CBS 291.66.</title>
        <authorList>
            <person name="Mohabir J.T."/>
            <person name="Shea T.P."/>
            <person name="Kurbessoian T."/>
            <person name="Berby B."/>
            <person name="Fontaine J."/>
            <person name="Livny J."/>
            <person name="Gnirke A."/>
            <person name="Stajich J.E."/>
            <person name="Cuomo C.A."/>
        </authorList>
    </citation>
    <scope>NUCLEOTIDE SEQUENCE [LARGE SCALE GENOMIC DNA]</scope>
    <source>
        <strain evidence="2">CBS 291.66</strain>
    </source>
</reference>
<keyword evidence="3" id="KW-1185">Reference proteome</keyword>
<sequence>MDYPRYLAIYYLLTEDRFPIDCDNEYKTKLRNTARMYMAADGKLFKKMKDGSQGLEVLHEGNADDAIRRVHEEGHLGINNTWRRLRLKYEGYQLFERVRNWVKSCESCQYRQRRGVIRTEKARPIDTPERPFFMIGCDAVGPFGKEATAQGNRYILVAIDYLTRWPIAKAVPDITETTIAEFLYEQVVVKYGVPNYILTDRGSNFTSGYVREFLKSIGCKHITTTAYRPQVNGLCERMNGTITSALAKIARDHDDVKEWDKYVTTAVLAARTMVNESTRYSPAMLLYGYELRTPAIWPAPREDYVEGELDLEVASRIKVIQHLVDQARVEARERTKEQQRKAKLRYDARVQERPRFIVGDMVLMRDQRPAGKLDDRWIGPMTVVKANSGGTYYLHGPNRQRLKGAVHGDNLVSWVARTSMIPDVMVQRADQQFRAWLARRGAQ</sequence>
<dbReference type="GO" id="GO:0015074">
    <property type="term" value="P:DNA integration"/>
    <property type="evidence" value="ECO:0007669"/>
    <property type="project" value="InterPro"/>
</dbReference>
<dbReference type="InterPro" id="IPR041588">
    <property type="entry name" value="Integrase_H2C2"/>
</dbReference>